<evidence type="ECO:0000259" key="3">
    <source>
        <dbReference type="Pfam" id="PF02932"/>
    </source>
</evidence>
<evidence type="ECO:0000313" key="4">
    <source>
        <dbReference type="EMBL" id="KAF0308249.1"/>
    </source>
</evidence>
<feature type="transmembrane region" description="Helical" evidence="2">
    <location>
        <begin position="344"/>
        <end position="367"/>
    </location>
</feature>
<dbReference type="GO" id="GO:0005230">
    <property type="term" value="F:extracellular ligand-gated monoatomic ion channel activity"/>
    <property type="evidence" value="ECO:0007669"/>
    <property type="project" value="UniProtKB-ARBA"/>
</dbReference>
<evidence type="ECO:0000256" key="2">
    <source>
        <dbReference type="SAM" id="Phobius"/>
    </source>
</evidence>
<evidence type="ECO:0000256" key="1">
    <source>
        <dbReference type="SAM" id="MobiDB-lite"/>
    </source>
</evidence>
<dbReference type="Proteomes" id="UP000440578">
    <property type="component" value="Unassembled WGS sequence"/>
</dbReference>
<dbReference type="Gene3D" id="1.20.58.390">
    <property type="entry name" value="Neurotransmitter-gated ion-channel transmembrane domain"/>
    <property type="match status" value="1"/>
</dbReference>
<dbReference type="AlphaFoldDB" id="A0A6A4WSJ0"/>
<dbReference type="PANTHER" id="PTHR47510:SF3">
    <property type="entry name" value="ENDO_EXONUCLEASE_PHOSPHATASE DOMAIN-CONTAINING PROTEIN"/>
    <property type="match status" value="1"/>
</dbReference>
<keyword evidence="2" id="KW-0812">Transmembrane</keyword>
<dbReference type="InterPro" id="IPR006029">
    <property type="entry name" value="Neurotrans-gated_channel_TM"/>
</dbReference>
<dbReference type="SUPFAM" id="SSF90112">
    <property type="entry name" value="Neurotransmitter-gated ion-channel transmembrane pore"/>
    <property type="match status" value="1"/>
</dbReference>
<keyword evidence="2" id="KW-1133">Transmembrane helix</keyword>
<dbReference type="OrthoDB" id="6397742at2759"/>
<name>A0A6A4WSJ0_AMPAM</name>
<dbReference type="Pfam" id="PF02932">
    <property type="entry name" value="Neur_chan_memb"/>
    <property type="match status" value="1"/>
</dbReference>
<feature type="region of interest" description="Disordered" evidence="1">
    <location>
        <begin position="151"/>
        <end position="170"/>
    </location>
</feature>
<dbReference type="GO" id="GO:0016020">
    <property type="term" value="C:membrane"/>
    <property type="evidence" value="ECO:0007669"/>
    <property type="project" value="InterPro"/>
</dbReference>
<dbReference type="PRINTS" id="PR00253">
    <property type="entry name" value="GABAARECEPTR"/>
</dbReference>
<feature type="transmembrane region" description="Helical" evidence="2">
    <location>
        <begin position="277"/>
        <end position="298"/>
    </location>
</feature>
<proteinExistence type="predicted"/>
<reference evidence="4 5" key="1">
    <citation type="submission" date="2019-07" db="EMBL/GenBank/DDBJ databases">
        <title>Draft genome assembly of a fouling barnacle, Amphibalanus amphitrite (Darwin, 1854): The first reference genome for Thecostraca.</title>
        <authorList>
            <person name="Kim W."/>
        </authorList>
    </citation>
    <scope>NUCLEOTIDE SEQUENCE [LARGE SCALE GENOMIC DNA]</scope>
    <source>
        <strain evidence="4">SNU_AA5</strain>
        <tissue evidence="4">Soma without cirri and trophi</tissue>
    </source>
</reference>
<dbReference type="GO" id="GO:0099095">
    <property type="term" value="F:ligand-gated monoatomic anion channel activity"/>
    <property type="evidence" value="ECO:0007669"/>
    <property type="project" value="UniProtKB-ARBA"/>
</dbReference>
<dbReference type="GO" id="GO:0004888">
    <property type="term" value="F:transmembrane signaling receptor activity"/>
    <property type="evidence" value="ECO:0007669"/>
    <property type="project" value="InterPro"/>
</dbReference>
<sequence length="543" mass="63338">MLEDLSLRQLIDRPTRTTTSTSTLIDHILTSRPELTSNARVVNCNFSDHDLIAVDVLARRERSRPHTITARSTRNVDYNALNLELLMADWDSVYSAAPTSKKWDAWLQVWQPIIDRHMPLRTVRLKHPPSPWLHENEELRECMERRYRAREDRDLDRSNGEKQQAFRDSRNAVKRAQYKAYSEYFALSYRNQRAKTWTDIRRHLIASKRPEPRAAPLHQSDPAWAERLNRHFVAAGAEDRFKMRLCEDKRNPVRRTKLGKHPQKTLFIILERNNMTYVVQLFLPSILFILVAWLSILVPPTMLRTRLLLNSTNLLTVLSMFVAVSHAEATYIPKVSYLTALSLWMFVCVAFVFSSMLVVIFDIRLIAMLTQPAEKQRVRKLVLGVYQRRRSTRQGFQSVADLVEEEEAENASAAAAIERLRKMHKTSIKDEEGDIFMDASSQSVAAPDVAEKKEVEGRLRHRRHLWLELTAFYERMYLLAFPSLFTVFMVAFFWYYRRRKQLSLAHLLDVVRASDAEPRAPDAEPGCWCTDHDDWPGCMPQDQ</sequence>
<comment type="caution">
    <text evidence="4">The sequence shown here is derived from an EMBL/GenBank/DDBJ whole genome shotgun (WGS) entry which is preliminary data.</text>
</comment>
<dbReference type="InterPro" id="IPR036719">
    <property type="entry name" value="Neuro-gated_channel_TM_sf"/>
</dbReference>
<keyword evidence="5" id="KW-1185">Reference proteome</keyword>
<dbReference type="InterPro" id="IPR038050">
    <property type="entry name" value="Neuro_actylchol_rec"/>
</dbReference>
<feature type="transmembrane region" description="Helical" evidence="2">
    <location>
        <begin position="476"/>
        <end position="496"/>
    </location>
</feature>
<gene>
    <name evidence="4" type="primary">Glra3_7</name>
    <name evidence="4" type="ORF">FJT64_002174</name>
</gene>
<dbReference type="InterPro" id="IPR006028">
    <property type="entry name" value="GABAA/Glycine_rcpt"/>
</dbReference>
<accession>A0A6A4WSJ0</accession>
<keyword evidence="2" id="KW-0472">Membrane</keyword>
<dbReference type="EMBL" id="VIIS01000503">
    <property type="protein sequence ID" value="KAF0308249.1"/>
    <property type="molecule type" value="Genomic_DNA"/>
</dbReference>
<organism evidence="4 5">
    <name type="scientific">Amphibalanus amphitrite</name>
    <name type="common">Striped barnacle</name>
    <name type="synonym">Balanus amphitrite</name>
    <dbReference type="NCBI Taxonomy" id="1232801"/>
    <lineage>
        <taxon>Eukaryota</taxon>
        <taxon>Metazoa</taxon>
        <taxon>Ecdysozoa</taxon>
        <taxon>Arthropoda</taxon>
        <taxon>Crustacea</taxon>
        <taxon>Multicrustacea</taxon>
        <taxon>Cirripedia</taxon>
        <taxon>Thoracica</taxon>
        <taxon>Thoracicalcarea</taxon>
        <taxon>Balanomorpha</taxon>
        <taxon>Balanoidea</taxon>
        <taxon>Balanidae</taxon>
        <taxon>Amphibalaninae</taxon>
        <taxon>Amphibalanus</taxon>
    </lineage>
</organism>
<dbReference type="PANTHER" id="PTHR47510">
    <property type="entry name" value="REVERSE TRANSCRIPTASE DOMAIN-CONTAINING PROTEIN"/>
    <property type="match status" value="1"/>
</dbReference>
<protein>
    <submittedName>
        <fullName evidence="4">Glycine receptor subunit alpha-3</fullName>
    </submittedName>
</protein>
<feature type="transmembrane region" description="Helical" evidence="2">
    <location>
        <begin position="307"/>
        <end position="324"/>
    </location>
</feature>
<evidence type="ECO:0000313" key="5">
    <source>
        <dbReference type="Proteomes" id="UP000440578"/>
    </source>
</evidence>
<dbReference type="GO" id="GO:0005254">
    <property type="term" value="F:chloride channel activity"/>
    <property type="evidence" value="ECO:0007669"/>
    <property type="project" value="UniProtKB-ARBA"/>
</dbReference>
<feature type="domain" description="Neurotransmitter-gated ion-channel transmembrane" evidence="3">
    <location>
        <begin position="282"/>
        <end position="403"/>
    </location>
</feature>
<keyword evidence="4" id="KW-0675">Receptor</keyword>